<keyword evidence="1" id="KW-1133">Transmembrane helix</keyword>
<dbReference type="PANTHER" id="PTHR15343">
    <property type="entry name" value="CD7"/>
    <property type="match status" value="1"/>
</dbReference>
<dbReference type="GO" id="GO:0002250">
    <property type="term" value="P:adaptive immune response"/>
    <property type="evidence" value="ECO:0007669"/>
    <property type="project" value="InterPro"/>
</dbReference>
<feature type="signal peptide" evidence="2">
    <location>
        <begin position="1"/>
        <end position="24"/>
    </location>
</feature>
<dbReference type="PANTHER" id="PTHR15343:SF0">
    <property type="entry name" value="T-CELL ANTIGEN CD7"/>
    <property type="match status" value="1"/>
</dbReference>
<dbReference type="InterPro" id="IPR013106">
    <property type="entry name" value="Ig_V-set"/>
</dbReference>
<dbReference type="Gene3D" id="2.60.40.10">
    <property type="entry name" value="Immunoglobulins"/>
    <property type="match status" value="1"/>
</dbReference>
<dbReference type="Pfam" id="PF07686">
    <property type="entry name" value="V-set"/>
    <property type="match status" value="1"/>
</dbReference>
<dbReference type="InterPro" id="IPR013783">
    <property type="entry name" value="Ig-like_fold"/>
</dbReference>
<keyword evidence="1" id="KW-0472">Membrane</keyword>
<feature type="transmembrane region" description="Helical" evidence="1">
    <location>
        <begin position="157"/>
        <end position="180"/>
    </location>
</feature>
<evidence type="ECO:0000313" key="5">
    <source>
        <dbReference type="RefSeq" id="XP_031419650.1"/>
    </source>
</evidence>
<keyword evidence="2" id="KW-0732">Signal</keyword>
<reference evidence="5" key="1">
    <citation type="submission" date="2025-08" db="UniProtKB">
        <authorList>
            <consortium name="RefSeq"/>
        </authorList>
    </citation>
    <scope>IDENTIFICATION</scope>
</reference>
<proteinExistence type="predicted"/>
<dbReference type="InterPro" id="IPR039090">
    <property type="entry name" value="CD7"/>
</dbReference>
<evidence type="ECO:0000256" key="2">
    <source>
        <dbReference type="SAM" id="SignalP"/>
    </source>
</evidence>
<dbReference type="RefSeq" id="XP_031419650.1">
    <property type="nucleotide sequence ID" value="XM_031563790.2"/>
</dbReference>
<accession>A0A6P8F6X2</accession>
<dbReference type="Proteomes" id="UP000515152">
    <property type="component" value="Chromosome 26"/>
</dbReference>
<feature type="chain" id="PRO_5027565931" evidence="2">
    <location>
        <begin position="25"/>
        <end position="244"/>
    </location>
</feature>
<evidence type="ECO:0000313" key="4">
    <source>
        <dbReference type="Proteomes" id="UP000515152"/>
    </source>
</evidence>
<dbReference type="GeneID" id="116219845"/>
<feature type="domain" description="Immunoglobulin V-set" evidence="3">
    <location>
        <begin position="33"/>
        <end position="130"/>
    </location>
</feature>
<keyword evidence="4" id="KW-1185">Reference proteome</keyword>
<evidence type="ECO:0000256" key="1">
    <source>
        <dbReference type="SAM" id="Phobius"/>
    </source>
</evidence>
<name>A0A6P8F6X2_CLUHA</name>
<evidence type="ECO:0000259" key="3">
    <source>
        <dbReference type="Pfam" id="PF07686"/>
    </source>
</evidence>
<keyword evidence="1" id="KW-0812">Transmembrane</keyword>
<dbReference type="AlphaFoldDB" id="A0A6P8F6X2"/>
<sequence>MMECLWRRLHILLQVSFWVCFVTGSNVEWRRIGEKIEITCSTDKPNQHAVFLYKSYHQRQSLFYLLKEGVPSRTVAYKDKVEVTGFNKLRATISNLTVDDTGVFWCQYLRHVKEISHATENKEGGTLLVVNGPEKVCPTHGPYATTSTEESSQTATLWIVGAVTFCSLVLLVLIILLILVKRCNGKNRCHPQSAVGPPAHCPDSVYEQMRPQRATSMSHSSAQVLNNSAYLLHPNNPHPTTPLQ</sequence>
<protein>
    <submittedName>
        <fullName evidence="5">Uncharacterized protein LOC116219845</fullName>
    </submittedName>
</protein>
<dbReference type="KEGG" id="char:116219845"/>
<dbReference type="OrthoDB" id="8436389at2759"/>
<gene>
    <name evidence="5" type="primary">LOC116219845</name>
</gene>
<dbReference type="GO" id="GO:0016020">
    <property type="term" value="C:membrane"/>
    <property type="evidence" value="ECO:0007669"/>
    <property type="project" value="InterPro"/>
</dbReference>
<dbReference type="SUPFAM" id="SSF48726">
    <property type="entry name" value="Immunoglobulin"/>
    <property type="match status" value="1"/>
</dbReference>
<dbReference type="GO" id="GO:0038023">
    <property type="term" value="F:signaling receptor activity"/>
    <property type="evidence" value="ECO:0007669"/>
    <property type="project" value="InterPro"/>
</dbReference>
<organism evidence="4 5">
    <name type="scientific">Clupea harengus</name>
    <name type="common">Atlantic herring</name>
    <dbReference type="NCBI Taxonomy" id="7950"/>
    <lineage>
        <taxon>Eukaryota</taxon>
        <taxon>Metazoa</taxon>
        <taxon>Chordata</taxon>
        <taxon>Craniata</taxon>
        <taxon>Vertebrata</taxon>
        <taxon>Euteleostomi</taxon>
        <taxon>Actinopterygii</taxon>
        <taxon>Neopterygii</taxon>
        <taxon>Teleostei</taxon>
        <taxon>Clupei</taxon>
        <taxon>Clupeiformes</taxon>
        <taxon>Clupeoidei</taxon>
        <taxon>Clupeidae</taxon>
        <taxon>Clupea</taxon>
    </lineage>
</organism>
<dbReference type="InterPro" id="IPR036179">
    <property type="entry name" value="Ig-like_dom_sf"/>
</dbReference>